<dbReference type="EMBL" id="JARBJD010000102">
    <property type="protein sequence ID" value="KAK2952519.1"/>
    <property type="molecule type" value="Genomic_DNA"/>
</dbReference>
<evidence type="ECO:0000313" key="2">
    <source>
        <dbReference type="Proteomes" id="UP001281761"/>
    </source>
</evidence>
<dbReference type="Proteomes" id="UP001281761">
    <property type="component" value="Unassembled WGS sequence"/>
</dbReference>
<reference evidence="1 2" key="1">
    <citation type="journal article" date="2022" name="bioRxiv">
        <title>Genomics of Preaxostyla Flagellates Illuminates Evolutionary Transitions and the Path Towards Mitochondrial Loss.</title>
        <authorList>
            <person name="Novak L.V.F."/>
            <person name="Treitli S.C."/>
            <person name="Pyrih J."/>
            <person name="Halakuc P."/>
            <person name="Pipaliya S.V."/>
            <person name="Vacek V."/>
            <person name="Brzon O."/>
            <person name="Soukal P."/>
            <person name="Eme L."/>
            <person name="Dacks J.B."/>
            <person name="Karnkowska A."/>
            <person name="Elias M."/>
            <person name="Hampl V."/>
        </authorList>
    </citation>
    <scope>NUCLEOTIDE SEQUENCE [LARGE SCALE GENOMIC DNA]</scope>
    <source>
        <strain evidence="1">NAU3</strain>
        <tissue evidence="1">Gut</tissue>
    </source>
</reference>
<sequence length="190" mass="21649">MRVSDELLQCGGFIDKGRLPLFLKDCESICSDYERFVSGSGWVEVFSVTSETSVNHSEKVSEVRTKVEQTLKESLGTLYQNLGVHERPLLLQAVCPHISFKDMNASRINVTQGAYSYEKARRGGRNQLVLPRRQHPPLAKRVREYIEENSPPSSEAQVRTRRVWNIIFHIPVNVDDDFEPPQPPSVTPQQ</sequence>
<name>A0ABQ9XLA0_9EUKA</name>
<organism evidence="1 2">
    <name type="scientific">Blattamonas nauphoetae</name>
    <dbReference type="NCBI Taxonomy" id="2049346"/>
    <lineage>
        <taxon>Eukaryota</taxon>
        <taxon>Metamonada</taxon>
        <taxon>Preaxostyla</taxon>
        <taxon>Oxymonadida</taxon>
        <taxon>Blattamonas</taxon>
    </lineage>
</organism>
<evidence type="ECO:0000313" key="1">
    <source>
        <dbReference type="EMBL" id="KAK2952519.1"/>
    </source>
</evidence>
<comment type="caution">
    <text evidence="1">The sequence shown here is derived from an EMBL/GenBank/DDBJ whole genome shotgun (WGS) entry which is preliminary data.</text>
</comment>
<gene>
    <name evidence="1" type="ORF">BLNAU_12484</name>
</gene>
<proteinExistence type="predicted"/>
<accession>A0ABQ9XLA0</accession>
<protein>
    <submittedName>
        <fullName evidence="1">Uncharacterized protein</fullName>
    </submittedName>
</protein>
<keyword evidence="2" id="KW-1185">Reference proteome</keyword>